<organism evidence="3 4">
    <name type="scientific">Cryomyces minteri</name>
    <dbReference type="NCBI Taxonomy" id="331657"/>
    <lineage>
        <taxon>Eukaryota</taxon>
        <taxon>Fungi</taxon>
        <taxon>Dikarya</taxon>
        <taxon>Ascomycota</taxon>
        <taxon>Pezizomycotina</taxon>
        <taxon>Dothideomycetes</taxon>
        <taxon>Dothideomycetes incertae sedis</taxon>
        <taxon>Cryomyces</taxon>
    </lineage>
</organism>
<sequence>MPEMPENIQDGIAHLELEANSPAPSQHLDHAPNSPQSSSHDYSRLARSTEEPNFSPFPKLHDPPPNVPPADEQNESTLEHARIPVLNSNDPDMQLAWAQDALIHVDAAIMHEERISQNQPARPVTPQVEHQLRIDAMNIVTFLADQHHPKAEFMRGMWLEFGKFGLRQDKREAFRCYSRAADKGYSRAEYRIGMQYEQSNDPIKALRHYHRGVDAGDSASNYRLGMMTLRGQHGQPQDYAIGVELIRNAAETADENAPQGAYVYGMLQARELPQINVPEMYLPFDERSARANIEKAAYLRFAKAQLKMGSAYELCTLGCEFDPALSLHYYALAARQGEPEADMAISKWFLCGYEGVFDKNEELAYTYAQRAAQGGLASGAFAMGYFNEIGMYVPANRDKAMEWYEKAAKAGNEEAAGRIK</sequence>
<evidence type="ECO:0008006" key="5">
    <source>
        <dbReference type="Google" id="ProtNLM"/>
    </source>
</evidence>
<gene>
    <name evidence="3" type="ORF">B0A49_12479</name>
</gene>
<feature type="region of interest" description="Disordered" evidence="2">
    <location>
        <begin position="1"/>
        <end position="77"/>
    </location>
</feature>
<protein>
    <recommendedName>
        <fullName evidence="5">HCP-like protein</fullName>
    </recommendedName>
</protein>
<dbReference type="SUPFAM" id="SSF81901">
    <property type="entry name" value="HCP-like"/>
    <property type="match status" value="1"/>
</dbReference>
<reference evidence="3 4" key="1">
    <citation type="submission" date="2017-03" db="EMBL/GenBank/DDBJ databases">
        <title>Genomes of endolithic fungi from Antarctica.</title>
        <authorList>
            <person name="Coleine C."/>
            <person name="Masonjones S."/>
            <person name="Stajich J.E."/>
        </authorList>
    </citation>
    <scope>NUCLEOTIDE SEQUENCE [LARGE SCALE GENOMIC DNA]</scope>
    <source>
        <strain evidence="3 4">CCFEE 5187</strain>
    </source>
</reference>
<dbReference type="AlphaFoldDB" id="A0A4U0VPV9"/>
<accession>A0A4U0VPV9</accession>
<dbReference type="PANTHER" id="PTHR46430:SF2">
    <property type="entry name" value="CHITIN SYNTHASE REGULATORY FACTOR 4"/>
    <property type="match status" value="1"/>
</dbReference>
<dbReference type="EMBL" id="NAJN01002541">
    <property type="protein sequence ID" value="TKA51398.1"/>
    <property type="molecule type" value="Genomic_DNA"/>
</dbReference>
<evidence type="ECO:0000256" key="2">
    <source>
        <dbReference type="SAM" id="MobiDB-lite"/>
    </source>
</evidence>
<dbReference type="Proteomes" id="UP000308768">
    <property type="component" value="Unassembled WGS sequence"/>
</dbReference>
<name>A0A4U0VPV9_9PEZI</name>
<dbReference type="PANTHER" id="PTHR46430">
    <property type="entry name" value="PROTEIN SKT5-RELATED"/>
    <property type="match status" value="1"/>
</dbReference>
<dbReference type="Gene3D" id="1.25.40.10">
    <property type="entry name" value="Tetratricopeptide repeat domain"/>
    <property type="match status" value="2"/>
</dbReference>
<dbReference type="STRING" id="331657.A0A4U0VPV9"/>
<dbReference type="InterPro" id="IPR011990">
    <property type="entry name" value="TPR-like_helical_dom_sf"/>
</dbReference>
<dbReference type="InterPro" id="IPR006597">
    <property type="entry name" value="Sel1-like"/>
</dbReference>
<feature type="compositionally biased region" description="Basic and acidic residues" evidence="2">
    <location>
        <begin position="41"/>
        <end position="50"/>
    </location>
</feature>
<proteinExistence type="predicted"/>
<evidence type="ECO:0000313" key="4">
    <source>
        <dbReference type="Proteomes" id="UP000308768"/>
    </source>
</evidence>
<dbReference type="InterPro" id="IPR051726">
    <property type="entry name" value="Chitin_Synth_Reg"/>
</dbReference>
<keyword evidence="1" id="KW-0677">Repeat</keyword>
<dbReference type="SMART" id="SM00671">
    <property type="entry name" value="SEL1"/>
    <property type="match status" value="6"/>
</dbReference>
<keyword evidence="4" id="KW-1185">Reference proteome</keyword>
<evidence type="ECO:0000256" key="1">
    <source>
        <dbReference type="ARBA" id="ARBA00022737"/>
    </source>
</evidence>
<dbReference type="OrthoDB" id="4095816at2759"/>
<comment type="caution">
    <text evidence="3">The sequence shown here is derived from an EMBL/GenBank/DDBJ whole genome shotgun (WGS) entry which is preliminary data.</text>
</comment>
<evidence type="ECO:0000313" key="3">
    <source>
        <dbReference type="EMBL" id="TKA51398.1"/>
    </source>
</evidence>
<dbReference type="Pfam" id="PF08238">
    <property type="entry name" value="Sel1"/>
    <property type="match status" value="6"/>
</dbReference>
<feature type="non-terminal residue" evidence="3">
    <location>
        <position position="420"/>
    </location>
</feature>